<keyword evidence="2" id="KW-1185">Reference proteome</keyword>
<evidence type="ECO:0000256" key="1">
    <source>
        <dbReference type="SAM" id="MobiDB-lite"/>
    </source>
</evidence>
<accession>A0A915D1X2</accession>
<evidence type="ECO:0000313" key="2">
    <source>
        <dbReference type="Proteomes" id="UP000887574"/>
    </source>
</evidence>
<organism evidence="2 3">
    <name type="scientific">Ditylenchus dipsaci</name>
    <dbReference type="NCBI Taxonomy" id="166011"/>
    <lineage>
        <taxon>Eukaryota</taxon>
        <taxon>Metazoa</taxon>
        <taxon>Ecdysozoa</taxon>
        <taxon>Nematoda</taxon>
        <taxon>Chromadorea</taxon>
        <taxon>Rhabditida</taxon>
        <taxon>Tylenchina</taxon>
        <taxon>Tylenchomorpha</taxon>
        <taxon>Sphaerularioidea</taxon>
        <taxon>Anguinidae</taxon>
        <taxon>Anguininae</taxon>
        <taxon>Ditylenchus</taxon>
    </lineage>
</organism>
<dbReference type="WBParaSite" id="jg14523">
    <property type="protein sequence ID" value="jg14523"/>
    <property type="gene ID" value="jg14523"/>
</dbReference>
<sequence length="547" mass="61399">MELKKAFNSRIGNKKVQIPLHWNDYPKIVMGAIDASMELCKDRILKSQIRPAVIDVIVNRKKVLHCKNEYQVAHTSLRRYVYYACNFLLRCLGSTGVNLVIQPYINSLTTYKQVQRLFSNKGILSSCNHSQSADVDEFEDDEDDDDDLDDLVSEEPSAADGICLALQGSLQSANMLTQEPTNSYSTPFRPANAWEQIEQDEVVEFKPLMLSPSKTLLNRPIVRIAEEDSVEQNSVSSATSSGLRLPSLAKKLPKVYDSSNMDYFNWDNPDVVEHLQRLKNKQIKVRHVASYFKERYNKTCAQKTIYRHLPKDVSIEPYINKRGVGAETLGKSRQIQDLIRAGRFIDGISAIDLNFPDFMQDQRELGLFLKIQKLAEQGLILKKLNAQETMATKVKENGDTSDPTTSTLLQTIDQGLAENVSKKISNEEGLAIFSTGAQNSKTKDDRSLEAVQKCELLSEMGHIAKTIASLLVDGKANGVIATSSLKEASRRVNDAFAVILDNQSISTVPENAAYLMANSQWEKLADFFNMALFAHTKLQLTLDLFKD</sequence>
<protein>
    <submittedName>
        <fullName evidence="3">Uncharacterized protein</fullName>
    </submittedName>
</protein>
<feature type="region of interest" description="Disordered" evidence="1">
    <location>
        <begin position="132"/>
        <end position="152"/>
    </location>
</feature>
<name>A0A915D1X2_9BILA</name>
<dbReference type="AlphaFoldDB" id="A0A915D1X2"/>
<evidence type="ECO:0000313" key="3">
    <source>
        <dbReference type="WBParaSite" id="jg14523"/>
    </source>
</evidence>
<reference evidence="3" key="1">
    <citation type="submission" date="2022-11" db="UniProtKB">
        <authorList>
            <consortium name="WormBaseParasite"/>
        </authorList>
    </citation>
    <scope>IDENTIFICATION</scope>
</reference>
<feature type="compositionally biased region" description="Acidic residues" evidence="1">
    <location>
        <begin position="134"/>
        <end position="152"/>
    </location>
</feature>
<proteinExistence type="predicted"/>
<dbReference type="Proteomes" id="UP000887574">
    <property type="component" value="Unplaced"/>
</dbReference>